<keyword evidence="3" id="KW-1185">Reference proteome</keyword>
<evidence type="ECO:0000313" key="3">
    <source>
        <dbReference type="Proteomes" id="UP000053558"/>
    </source>
</evidence>
<dbReference type="GeneID" id="19199218"/>
<sequence>MRQQARIERSGSSSTDSSNSVSGSPSRTTSRAASPSPVSRRHRGSDAQTRSSNSSRALGSGSGSGSGSLADGSFHSPLYRVRRAPLLRVFVPSPEGVWLSDKSVEACEAELHRAGVAKLLRAGDVVWDAAVGDEGNVGRLVWDGSYLVDLDYKFSRMGELSPYFHSLAFSPSYFHRVIRQGPSTGTGGGNPIVYVDVSPWGPEISTNMQLFQDRVQTEMPDGTLHSLVRWVHRSRFTILPPRGGAASSGKNAREYRVPIPGVEGFVIDPSWYGSVVLEAEGTNEGLADLQGRAFPSEKARTGRRVWRVVRERSVPGEMWLRAVTDQERVM</sequence>
<proteinExistence type="predicted"/>
<comment type="caution">
    <text evidence="2">The sequence shown here is derived from an EMBL/GenBank/DDBJ whole genome shotgun (WGS) entry which is preliminary data.</text>
</comment>
<feature type="compositionally biased region" description="Low complexity" evidence="1">
    <location>
        <begin position="50"/>
        <end position="59"/>
    </location>
</feature>
<dbReference type="AlphaFoldDB" id="A0A5M3N6N7"/>
<gene>
    <name evidence="2" type="ORF">CONPUDRAFT_116157</name>
</gene>
<dbReference type="Proteomes" id="UP000053558">
    <property type="component" value="Unassembled WGS sequence"/>
</dbReference>
<feature type="compositionally biased region" description="Low complexity" evidence="1">
    <location>
        <begin position="10"/>
        <end position="38"/>
    </location>
</feature>
<dbReference type="OrthoDB" id="3365519at2759"/>
<organism evidence="2 3">
    <name type="scientific">Coniophora puteana (strain RWD-64-598)</name>
    <name type="common">Brown rot fungus</name>
    <dbReference type="NCBI Taxonomy" id="741705"/>
    <lineage>
        <taxon>Eukaryota</taxon>
        <taxon>Fungi</taxon>
        <taxon>Dikarya</taxon>
        <taxon>Basidiomycota</taxon>
        <taxon>Agaricomycotina</taxon>
        <taxon>Agaricomycetes</taxon>
        <taxon>Agaricomycetidae</taxon>
        <taxon>Boletales</taxon>
        <taxon>Coniophorineae</taxon>
        <taxon>Coniophoraceae</taxon>
        <taxon>Coniophora</taxon>
    </lineage>
</organism>
<dbReference type="KEGG" id="cput:CONPUDRAFT_116157"/>
<name>A0A5M3N6N7_CONPW</name>
<evidence type="ECO:0000256" key="1">
    <source>
        <dbReference type="SAM" id="MobiDB-lite"/>
    </source>
</evidence>
<accession>A0A5M3N6N7</accession>
<feature type="region of interest" description="Disordered" evidence="1">
    <location>
        <begin position="1"/>
        <end position="69"/>
    </location>
</feature>
<dbReference type="EMBL" id="JH711573">
    <property type="protein sequence ID" value="EIW87099.1"/>
    <property type="molecule type" value="Genomic_DNA"/>
</dbReference>
<dbReference type="RefSeq" id="XP_007763703.1">
    <property type="nucleotide sequence ID" value="XM_007765513.1"/>
</dbReference>
<evidence type="ECO:0000313" key="2">
    <source>
        <dbReference type="EMBL" id="EIW87099.1"/>
    </source>
</evidence>
<reference evidence="3" key="1">
    <citation type="journal article" date="2012" name="Science">
        <title>The Paleozoic origin of enzymatic lignin decomposition reconstructed from 31 fungal genomes.</title>
        <authorList>
            <person name="Floudas D."/>
            <person name="Binder M."/>
            <person name="Riley R."/>
            <person name="Barry K."/>
            <person name="Blanchette R.A."/>
            <person name="Henrissat B."/>
            <person name="Martinez A.T."/>
            <person name="Otillar R."/>
            <person name="Spatafora J.W."/>
            <person name="Yadav J.S."/>
            <person name="Aerts A."/>
            <person name="Benoit I."/>
            <person name="Boyd A."/>
            <person name="Carlson A."/>
            <person name="Copeland A."/>
            <person name="Coutinho P.M."/>
            <person name="de Vries R.P."/>
            <person name="Ferreira P."/>
            <person name="Findley K."/>
            <person name="Foster B."/>
            <person name="Gaskell J."/>
            <person name="Glotzer D."/>
            <person name="Gorecki P."/>
            <person name="Heitman J."/>
            <person name="Hesse C."/>
            <person name="Hori C."/>
            <person name="Igarashi K."/>
            <person name="Jurgens J.A."/>
            <person name="Kallen N."/>
            <person name="Kersten P."/>
            <person name="Kohler A."/>
            <person name="Kuees U."/>
            <person name="Kumar T.K.A."/>
            <person name="Kuo A."/>
            <person name="LaButti K."/>
            <person name="Larrondo L.F."/>
            <person name="Lindquist E."/>
            <person name="Ling A."/>
            <person name="Lombard V."/>
            <person name="Lucas S."/>
            <person name="Lundell T."/>
            <person name="Martin R."/>
            <person name="McLaughlin D.J."/>
            <person name="Morgenstern I."/>
            <person name="Morin E."/>
            <person name="Murat C."/>
            <person name="Nagy L.G."/>
            <person name="Nolan M."/>
            <person name="Ohm R.A."/>
            <person name="Patyshakuliyeva A."/>
            <person name="Rokas A."/>
            <person name="Ruiz-Duenas F.J."/>
            <person name="Sabat G."/>
            <person name="Salamov A."/>
            <person name="Samejima M."/>
            <person name="Schmutz J."/>
            <person name="Slot J.C."/>
            <person name="St John F."/>
            <person name="Stenlid J."/>
            <person name="Sun H."/>
            <person name="Sun S."/>
            <person name="Syed K."/>
            <person name="Tsang A."/>
            <person name="Wiebenga A."/>
            <person name="Young D."/>
            <person name="Pisabarro A."/>
            <person name="Eastwood D.C."/>
            <person name="Martin F."/>
            <person name="Cullen D."/>
            <person name="Grigoriev I.V."/>
            <person name="Hibbett D.S."/>
        </authorList>
    </citation>
    <scope>NUCLEOTIDE SEQUENCE [LARGE SCALE GENOMIC DNA]</scope>
    <source>
        <strain evidence="3">RWD-64-598 SS2</strain>
    </source>
</reference>
<protein>
    <submittedName>
        <fullName evidence="2">Uncharacterized protein</fullName>
    </submittedName>
</protein>